<proteinExistence type="predicted"/>
<feature type="transmembrane region" description="Helical" evidence="1">
    <location>
        <begin position="6"/>
        <end position="28"/>
    </location>
</feature>
<dbReference type="EMBL" id="SPDV01000008">
    <property type="protein sequence ID" value="TFI59285.1"/>
    <property type="molecule type" value="Genomic_DNA"/>
</dbReference>
<keyword evidence="1" id="KW-0812">Transmembrane</keyword>
<sequence length="59" mass="6396">MTSLFSVALSVAILAAFALTIGGLYLLIKRREVKQGLLMLLCAAVFFVNVLIWTLPTPS</sequence>
<organism evidence="2 3">
    <name type="scientific">Sphingomonas parva</name>
    <dbReference type="NCBI Taxonomy" id="2555898"/>
    <lineage>
        <taxon>Bacteria</taxon>
        <taxon>Pseudomonadati</taxon>
        <taxon>Pseudomonadota</taxon>
        <taxon>Alphaproteobacteria</taxon>
        <taxon>Sphingomonadales</taxon>
        <taxon>Sphingomonadaceae</taxon>
        <taxon>Sphingomonas</taxon>
    </lineage>
</organism>
<gene>
    <name evidence="2" type="ORF">E2493_05440</name>
</gene>
<evidence type="ECO:0000313" key="3">
    <source>
        <dbReference type="Proteomes" id="UP000298213"/>
    </source>
</evidence>
<protein>
    <submittedName>
        <fullName evidence="2">Uncharacterized protein</fullName>
    </submittedName>
</protein>
<keyword evidence="1" id="KW-1133">Transmembrane helix</keyword>
<accession>A0A4Y8ZVX3</accession>
<keyword evidence="1" id="KW-0472">Membrane</keyword>
<keyword evidence="3" id="KW-1185">Reference proteome</keyword>
<comment type="caution">
    <text evidence="2">The sequence shown here is derived from an EMBL/GenBank/DDBJ whole genome shotgun (WGS) entry which is preliminary data.</text>
</comment>
<name>A0A4Y8ZVX3_9SPHN</name>
<dbReference type="OrthoDB" id="7586225at2"/>
<feature type="transmembrane region" description="Helical" evidence="1">
    <location>
        <begin position="37"/>
        <end position="55"/>
    </location>
</feature>
<dbReference type="Proteomes" id="UP000298213">
    <property type="component" value="Unassembled WGS sequence"/>
</dbReference>
<dbReference type="RefSeq" id="WP_135084522.1">
    <property type="nucleotide sequence ID" value="NZ_SPDV01000008.1"/>
</dbReference>
<evidence type="ECO:0000313" key="2">
    <source>
        <dbReference type="EMBL" id="TFI59285.1"/>
    </source>
</evidence>
<dbReference type="AlphaFoldDB" id="A0A4Y8ZVX3"/>
<evidence type="ECO:0000256" key="1">
    <source>
        <dbReference type="SAM" id="Phobius"/>
    </source>
</evidence>
<reference evidence="2 3" key="1">
    <citation type="submission" date="2019-03" db="EMBL/GenBank/DDBJ databases">
        <title>Genome sequence of Sphingomonas sp. 17J27-24.</title>
        <authorList>
            <person name="Kim M."/>
            <person name="Maeng S."/>
            <person name="Sathiyaraj S."/>
        </authorList>
    </citation>
    <scope>NUCLEOTIDE SEQUENCE [LARGE SCALE GENOMIC DNA]</scope>
    <source>
        <strain evidence="2 3">17J27-24</strain>
    </source>
</reference>